<evidence type="ECO:0000256" key="3">
    <source>
        <dbReference type="ARBA" id="ARBA00023002"/>
    </source>
</evidence>
<evidence type="ECO:0000256" key="7">
    <source>
        <dbReference type="PIRSR" id="PIRSR000109-1"/>
    </source>
</evidence>
<evidence type="ECO:0000313" key="11">
    <source>
        <dbReference type="Proteomes" id="UP000029964"/>
    </source>
</evidence>
<organism evidence="10 11">
    <name type="scientific">Hapsidospora chrysogenum (strain ATCC 11550 / CBS 779.69 / DSM 880 / IAM 14645 / JCM 23072 / IMI 49137)</name>
    <name type="common">Acremonium chrysogenum</name>
    <dbReference type="NCBI Taxonomy" id="857340"/>
    <lineage>
        <taxon>Eukaryota</taxon>
        <taxon>Fungi</taxon>
        <taxon>Dikarya</taxon>
        <taxon>Ascomycota</taxon>
        <taxon>Pezizomycotina</taxon>
        <taxon>Sordariomycetes</taxon>
        <taxon>Hypocreomycetidae</taxon>
        <taxon>Hypocreales</taxon>
        <taxon>Bionectriaceae</taxon>
        <taxon>Hapsidospora</taxon>
    </lineage>
</organism>
<comment type="pathway">
    <text evidence="1 6">Carbohydrate degradation; pentose phosphate pathway; D-ribulose 5-phosphate from D-glucose 6-phosphate (oxidative stage): step 3/3.</text>
</comment>
<dbReference type="EC" id="1.1.1.44" evidence="6"/>
<dbReference type="InterPro" id="IPR006114">
    <property type="entry name" value="6PGDH_C"/>
</dbReference>
<evidence type="ECO:0000256" key="4">
    <source>
        <dbReference type="ARBA" id="ARBA00023064"/>
    </source>
</evidence>
<dbReference type="PIRSF" id="PIRSF000109">
    <property type="entry name" value="6PGD"/>
    <property type="match status" value="1"/>
</dbReference>
<sequence length="499" mass="54578">MDIRKLGMIGVGNMGGMLSLLFAEHGIEVHFFDPSDQHVDDLQEHARTAGLEGRINHHRDYQTLCESLDTPKVLVFSTPHGSVADKTISSLDPWLKPGDIIMDAGNEHWQNTVRRQESLAPTGIHYIGMGVSGGYQSARSGPSLSPGGSKEALDVVFPFLQRVAARDAKGRPCTVKLGPGGSGHFVKMVHNGIEHGMMTGLCEVWGLMAQHLSMSYEDIGNVFEEWNKNGPLQRNYLVDNGSRVCRAKDPRDGSHILANVRDKVVQDVDNSEGTGTWTLEEATRLHVPAPVIAAAHMLRITSADAAKREAVPSLAKGVVNPERIQVDSVAKFTKKLETATYACFLTAFIEGLHIISRADRENGWGIDFAEMLQLWRGGCIIQSDFIVDVLEGVYQSEGCDRDNLMSHPTLARELKGCFPALKHVVLRALEADGCVPVLAAALQSLVCAGSEDLPTSFQEAQMDAFGAHMYDLKTERPGRPETGGHHFEWMPARGPDEDD</sequence>
<dbReference type="UniPathway" id="UPA00115">
    <property type="reaction ID" value="UER00410"/>
</dbReference>
<proteinExistence type="inferred from homology"/>
<evidence type="ECO:0000256" key="6">
    <source>
        <dbReference type="PIRNR" id="PIRNR000109"/>
    </source>
</evidence>
<dbReference type="GO" id="GO:0004616">
    <property type="term" value="F:phosphogluconate dehydrogenase (decarboxylating) activity"/>
    <property type="evidence" value="ECO:0007669"/>
    <property type="project" value="UniProtKB-EC"/>
</dbReference>
<dbReference type="Pfam" id="PF00393">
    <property type="entry name" value="6PGD"/>
    <property type="match status" value="1"/>
</dbReference>
<feature type="domain" description="6-phosphogluconate dehydrogenase C-terminal" evidence="9">
    <location>
        <begin position="183"/>
        <end position="490"/>
    </location>
</feature>
<dbReference type="SMART" id="SM01350">
    <property type="entry name" value="6PGD"/>
    <property type="match status" value="1"/>
</dbReference>
<accession>A0A086SW81</accession>
<dbReference type="Gene3D" id="3.40.50.720">
    <property type="entry name" value="NAD(P)-binding Rossmann-like Domain"/>
    <property type="match status" value="1"/>
</dbReference>
<dbReference type="InterPro" id="IPR008927">
    <property type="entry name" value="6-PGluconate_DH-like_C_sf"/>
</dbReference>
<gene>
    <name evidence="10" type="ORF">ACRE_079280</name>
</gene>
<comment type="subunit">
    <text evidence="6">Homodimer.</text>
</comment>
<evidence type="ECO:0000313" key="10">
    <source>
        <dbReference type="EMBL" id="KFH41363.1"/>
    </source>
</evidence>
<feature type="compositionally biased region" description="Basic and acidic residues" evidence="8">
    <location>
        <begin position="475"/>
        <end position="488"/>
    </location>
</feature>
<dbReference type="GO" id="GO:0050661">
    <property type="term" value="F:NADP binding"/>
    <property type="evidence" value="ECO:0007669"/>
    <property type="project" value="InterPro"/>
</dbReference>
<evidence type="ECO:0000256" key="5">
    <source>
        <dbReference type="ARBA" id="ARBA00023126"/>
    </source>
</evidence>
<dbReference type="GO" id="GO:0006098">
    <property type="term" value="P:pentose-phosphate shunt"/>
    <property type="evidence" value="ECO:0007669"/>
    <property type="project" value="UniProtKB-UniPathway"/>
</dbReference>
<dbReference type="InterPro" id="IPR006113">
    <property type="entry name" value="6PGDH_Gnd/GntZ"/>
</dbReference>
<comment type="catalytic activity">
    <reaction evidence="6">
        <text>6-phospho-D-gluconate + NADP(+) = D-ribulose 5-phosphate + CO2 + NADPH</text>
        <dbReference type="Rhea" id="RHEA:10116"/>
        <dbReference type="ChEBI" id="CHEBI:16526"/>
        <dbReference type="ChEBI" id="CHEBI:57783"/>
        <dbReference type="ChEBI" id="CHEBI:58121"/>
        <dbReference type="ChEBI" id="CHEBI:58349"/>
        <dbReference type="ChEBI" id="CHEBI:58759"/>
        <dbReference type="EC" id="1.1.1.44"/>
    </reaction>
</comment>
<feature type="active site" description="Proton donor" evidence="7">
    <location>
        <position position="194"/>
    </location>
</feature>
<dbReference type="HOGENOM" id="CLU_024540_4_0_1"/>
<dbReference type="FunFam" id="3.40.50.720:FF:000634">
    <property type="entry name" value="6-phosphogluconate dehydrogenase, decarboxylating"/>
    <property type="match status" value="1"/>
</dbReference>
<evidence type="ECO:0000256" key="1">
    <source>
        <dbReference type="ARBA" id="ARBA00004874"/>
    </source>
</evidence>
<dbReference type="SUPFAM" id="SSF48179">
    <property type="entry name" value="6-phosphogluconate dehydrogenase C-terminal domain-like"/>
    <property type="match status" value="1"/>
</dbReference>
<dbReference type="GO" id="GO:0019521">
    <property type="term" value="P:D-gluconate metabolic process"/>
    <property type="evidence" value="ECO:0007669"/>
    <property type="project" value="UniProtKB-KW"/>
</dbReference>
<name>A0A086SW81_HAPC1</name>
<dbReference type="Pfam" id="PF03446">
    <property type="entry name" value="NAD_binding_2"/>
    <property type="match status" value="1"/>
</dbReference>
<comment type="similarity">
    <text evidence="2 6">Belongs to the 6-phosphogluconate dehydrogenase family.</text>
</comment>
<dbReference type="EMBL" id="JPKY01000132">
    <property type="protein sequence ID" value="KFH41363.1"/>
    <property type="molecule type" value="Genomic_DNA"/>
</dbReference>
<keyword evidence="3 6" id="KW-0560">Oxidoreductase</keyword>
<dbReference type="STRING" id="857340.A0A086SW81"/>
<dbReference type="InterPro" id="IPR006183">
    <property type="entry name" value="Pgluconate_DH"/>
</dbReference>
<comment type="function">
    <text evidence="6">Catalyzes the oxidative decarboxylation of 6-phosphogluconate to ribulose 5-phosphate and CO(2), with concomitant reduction of NADP to NADPH.</text>
</comment>
<dbReference type="SUPFAM" id="SSF51735">
    <property type="entry name" value="NAD(P)-binding Rossmann-fold domains"/>
    <property type="match status" value="1"/>
</dbReference>
<dbReference type="Proteomes" id="UP000029964">
    <property type="component" value="Unassembled WGS sequence"/>
</dbReference>
<dbReference type="AlphaFoldDB" id="A0A086SW81"/>
<keyword evidence="5 6" id="KW-0570">Pentose shunt</keyword>
<dbReference type="InterPro" id="IPR036291">
    <property type="entry name" value="NAD(P)-bd_dom_sf"/>
</dbReference>
<dbReference type="PRINTS" id="PR00076">
    <property type="entry name" value="6PGDHDRGNASE"/>
</dbReference>
<keyword evidence="6" id="KW-0521">NADP</keyword>
<keyword evidence="4" id="KW-0311">Gluconate utilization</keyword>
<evidence type="ECO:0000256" key="2">
    <source>
        <dbReference type="ARBA" id="ARBA00008419"/>
    </source>
</evidence>
<dbReference type="InterPro" id="IPR013328">
    <property type="entry name" value="6PGD_dom2"/>
</dbReference>
<evidence type="ECO:0000256" key="8">
    <source>
        <dbReference type="SAM" id="MobiDB-lite"/>
    </source>
</evidence>
<dbReference type="OrthoDB" id="434986at2759"/>
<reference evidence="11" key="1">
    <citation type="journal article" date="2014" name="Genome Announc.">
        <title>Genome sequence and annotation of Acremonium chrysogenum, producer of the beta-lactam antibiotic cephalosporin C.</title>
        <authorList>
            <person name="Terfehr D."/>
            <person name="Dahlmann T.A."/>
            <person name="Specht T."/>
            <person name="Zadra I."/>
            <person name="Kuernsteiner H."/>
            <person name="Kueck U."/>
        </authorList>
    </citation>
    <scope>NUCLEOTIDE SEQUENCE [LARGE SCALE GENOMIC DNA]</scope>
    <source>
        <strain evidence="11">ATCC 11550 / CBS 779.69 / DSM 880 / IAM 14645 / JCM 23072 / IMI 49137</strain>
    </source>
</reference>
<feature type="active site" description="Proton acceptor" evidence="7">
    <location>
        <position position="187"/>
    </location>
</feature>
<evidence type="ECO:0000259" key="9">
    <source>
        <dbReference type="SMART" id="SM01350"/>
    </source>
</evidence>
<dbReference type="InterPro" id="IPR006115">
    <property type="entry name" value="6PGDH_NADP-bd"/>
</dbReference>
<comment type="caution">
    <text evidence="10">The sequence shown here is derived from an EMBL/GenBank/DDBJ whole genome shotgun (WGS) entry which is preliminary data.</text>
</comment>
<feature type="region of interest" description="Disordered" evidence="8">
    <location>
        <begin position="475"/>
        <end position="499"/>
    </location>
</feature>
<protein>
    <recommendedName>
        <fullName evidence="6">6-phosphogluconate dehydrogenase, decarboxylating</fullName>
        <ecNumber evidence="6">1.1.1.44</ecNumber>
    </recommendedName>
</protein>
<keyword evidence="11" id="KW-1185">Reference proteome</keyword>
<dbReference type="PANTHER" id="PTHR11811">
    <property type="entry name" value="6-PHOSPHOGLUCONATE DEHYDROGENASE"/>
    <property type="match status" value="1"/>
</dbReference>
<dbReference type="Gene3D" id="1.10.1040.10">
    <property type="entry name" value="N-(1-d-carboxylethyl)-l-norvaline Dehydrogenase, domain 2"/>
    <property type="match status" value="1"/>
</dbReference>